<keyword evidence="9 13" id="KW-0119">Carbohydrate metabolism</keyword>
<dbReference type="GO" id="GO:0031176">
    <property type="term" value="F:endo-1,4-beta-xylanase activity"/>
    <property type="evidence" value="ECO:0007669"/>
    <property type="project" value="UniProtKB-EC"/>
</dbReference>
<dbReference type="PROSITE" id="PS00591">
    <property type="entry name" value="GH10_1"/>
    <property type="match status" value="1"/>
</dbReference>
<keyword evidence="19" id="KW-1185">Reference proteome</keyword>
<evidence type="ECO:0000256" key="5">
    <source>
        <dbReference type="ARBA" id="ARBA00022525"/>
    </source>
</evidence>
<dbReference type="Gene3D" id="3.20.20.80">
    <property type="entry name" value="Glycosidases"/>
    <property type="match status" value="1"/>
</dbReference>
<dbReference type="InterPro" id="IPR031158">
    <property type="entry name" value="GH10_AS"/>
</dbReference>
<dbReference type="SUPFAM" id="SSF51445">
    <property type="entry name" value="(Trans)glycosidases"/>
    <property type="match status" value="1"/>
</dbReference>
<dbReference type="GO" id="GO:0045493">
    <property type="term" value="P:xylan catabolic process"/>
    <property type="evidence" value="ECO:0007669"/>
    <property type="project" value="UniProtKB-KW"/>
</dbReference>
<dbReference type="PANTHER" id="PTHR31490:SF35">
    <property type="entry name" value="ENDO-1,4-BETA-XYLANASE"/>
    <property type="match status" value="1"/>
</dbReference>
<comment type="caution">
    <text evidence="18">The sequence shown here is derived from an EMBL/GenBank/DDBJ whole genome shotgun (WGS) entry which is preliminary data.</text>
</comment>
<evidence type="ECO:0000256" key="11">
    <source>
        <dbReference type="ARBA" id="ARBA00023326"/>
    </source>
</evidence>
<feature type="chain" id="PRO_5034585994" description="Beta-xylanase" evidence="15">
    <location>
        <begin position="21"/>
        <end position="397"/>
    </location>
</feature>
<dbReference type="PROSITE" id="PS51164">
    <property type="entry name" value="CBM1_2"/>
    <property type="match status" value="1"/>
</dbReference>
<dbReference type="PROSITE" id="PS51760">
    <property type="entry name" value="GH10_2"/>
    <property type="match status" value="1"/>
</dbReference>
<keyword evidence="6" id="KW-0858">Xylan degradation</keyword>
<gene>
    <name evidence="18" type="ORF">D9758_004587</name>
</gene>
<organism evidence="18 19">
    <name type="scientific">Tetrapyrgos nigripes</name>
    <dbReference type="NCBI Taxonomy" id="182062"/>
    <lineage>
        <taxon>Eukaryota</taxon>
        <taxon>Fungi</taxon>
        <taxon>Dikarya</taxon>
        <taxon>Basidiomycota</taxon>
        <taxon>Agaricomycotina</taxon>
        <taxon>Agaricomycetes</taxon>
        <taxon>Agaricomycetidae</taxon>
        <taxon>Agaricales</taxon>
        <taxon>Marasmiineae</taxon>
        <taxon>Marasmiaceae</taxon>
        <taxon>Tetrapyrgos</taxon>
    </lineage>
</organism>
<dbReference type="InterPro" id="IPR000254">
    <property type="entry name" value="CBD"/>
</dbReference>
<evidence type="ECO:0000256" key="13">
    <source>
        <dbReference type="RuleBase" id="RU361174"/>
    </source>
</evidence>
<dbReference type="PRINTS" id="PR00134">
    <property type="entry name" value="GLHYDRLASE10"/>
</dbReference>
<evidence type="ECO:0000313" key="18">
    <source>
        <dbReference type="EMBL" id="KAF5374299.1"/>
    </source>
</evidence>
<proteinExistence type="inferred from homology"/>
<dbReference type="GO" id="GO:0030248">
    <property type="term" value="F:cellulose binding"/>
    <property type="evidence" value="ECO:0007669"/>
    <property type="project" value="InterPro"/>
</dbReference>
<name>A0A8H5GZX9_9AGAR</name>
<protein>
    <recommendedName>
        <fullName evidence="13">Beta-xylanase</fullName>
        <ecNumber evidence="13">3.2.1.8</ecNumber>
    </recommendedName>
</protein>
<keyword evidence="7 15" id="KW-0732">Signal</keyword>
<feature type="active site" description="Nucleophile" evidence="12">
    <location>
        <position position="252"/>
    </location>
</feature>
<comment type="similarity">
    <text evidence="4 13">Belongs to the glycosyl hydrolase 10 (cellulase F) family.</text>
</comment>
<evidence type="ECO:0000256" key="4">
    <source>
        <dbReference type="ARBA" id="ARBA00007495"/>
    </source>
</evidence>
<sequence>MSSSVSSLLCILALLPHVLALNALDSYFTGGRYLGFFTNQARMTSAGSTYVSIAQTNFNAATESNACKWEVIEPSQNSFQWDACDYTANWITSRGGKFRGHTLVWHSQLAPWVNNLKGTAVDSAMKNHITTIMKRYVGKAYHWDVVNEALNDDGSLRNSVFSQQLGSDFITKAFTYARAADPNAKLYYNDYNLEFSGAKQDAAVKLVTDLKSKGLIDGVGLQGHFDVGKIPSNLQSTVQRFANTGVEVAFTELDIGTFTQDFTQQAKDYAAVTTACVTVPNCVGITVGGIRDNESPSWRVGQYTLLFSETYQPKPDATALANAAAAGTGGSGSSGTSTVIPTSTSTAGGSTPTTGTGSSTGTVAQWGQCGGIGYTGPTACASSFKCTVINPYYSQCL</sequence>
<dbReference type="EMBL" id="JAACJM010000002">
    <property type="protein sequence ID" value="KAF5374299.1"/>
    <property type="molecule type" value="Genomic_DNA"/>
</dbReference>
<evidence type="ECO:0000256" key="10">
    <source>
        <dbReference type="ARBA" id="ARBA00023295"/>
    </source>
</evidence>
<dbReference type="OrthoDB" id="3055998at2759"/>
<comment type="subcellular location">
    <subcellularLocation>
        <location evidence="2">Secreted</location>
    </subcellularLocation>
</comment>
<keyword evidence="10 13" id="KW-0326">Glycosidase</keyword>
<keyword evidence="5" id="KW-0964">Secreted</keyword>
<comment type="pathway">
    <text evidence="3">Glycan degradation; xylan degradation.</text>
</comment>
<comment type="catalytic activity">
    <reaction evidence="1 13">
        <text>Endohydrolysis of (1-&gt;4)-beta-D-xylosidic linkages in xylans.</text>
        <dbReference type="EC" id="3.2.1.8"/>
    </reaction>
</comment>
<dbReference type="InterPro" id="IPR017853">
    <property type="entry name" value="GH"/>
</dbReference>
<evidence type="ECO:0000259" key="16">
    <source>
        <dbReference type="PROSITE" id="PS51164"/>
    </source>
</evidence>
<evidence type="ECO:0000256" key="15">
    <source>
        <dbReference type="SAM" id="SignalP"/>
    </source>
</evidence>
<dbReference type="Proteomes" id="UP000559256">
    <property type="component" value="Unassembled WGS sequence"/>
</dbReference>
<evidence type="ECO:0000259" key="17">
    <source>
        <dbReference type="PROSITE" id="PS51760"/>
    </source>
</evidence>
<evidence type="ECO:0000256" key="7">
    <source>
        <dbReference type="ARBA" id="ARBA00022729"/>
    </source>
</evidence>
<feature type="domain" description="CBM1" evidence="16">
    <location>
        <begin position="361"/>
        <end position="397"/>
    </location>
</feature>
<dbReference type="PANTHER" id="PTHR31490">
    <property type="entry name" value="GLYCOSYL HYDROLASE"/>
    <property type="match status" value="1"/>
</dbReference>
<keyword evidence="11 13" id="KW-0624">Polysaccharide degradation</keyword>
<accession>A0A8H5GZX9</accession>
<dbReference type="InterPro" id="IPR035971">
    <property type="entry name" value="CBD_sf"/>
</dbReference>
<reference evidence="18 19" key="1">
    <citation type="journal article" date="2020" name="ISME J.">
        <title>Uncovering the hidden diversity of litter-decomposition mechanisms in mushroom-forming fungi.</title>
        <authorList>
            <person name="Floudas D."/>
            <person name="Bentzer J."/>
            <person name="Ahren D."/>
            <person name="Johansson T."/>
            <person name="Persson P."/>
            <person name="Tunlid A."/>
        </authorList>
    </citation>
    <scope>NUCLEOTIDE SEQUENCE [LARGE SCALE GENOMIC DNA]</scope>
    <source>
        <strain evidence="18 19">CBS 291.85</strain>
    </source>
</reference>
<evidence type="ECO:0000256" key="6">
    <source>
        <dbReference type="ARBA" id="ARBA00022651"/>
    </source>
</evidence>
<dbReference type="SMART" id="SM00633">
    <property type="entry name" value="Glyco_10"/>
    <property type="match status" value="1"/>
</dbReference>
<evidence type="ECO:0000256" key="1">
    <source>
        <dbReference type="ARBA" id="ARBA00000681"/>
    </source>
</evidence>
<feature type="domain" description="GH10" evidence="17">
    <location>
        <begin position="30"/>
        <end position="323"/>
    </location>
</feature>
<feature type="compositionally biased region" description="Low complexity" evidence="14">
    <location>
        <begin position="334"/>
        <end position="360"/>
    </location>
</feature>
<evidence type="ECO:0000256" key="8">
    <source>
        <dbReference type="ARBA" id="ARBA00022801"/>
    </source>
</evidence>
<dbReference type="InterPro" id="IPR044846">
    <property type="entry name" value="GH10"/>
</dbReference>
<dbReference type="SUPFAM" id="SSF57180">
    <property type="entry name" value="Cellulose-binding domain"/>
    <property type="match status" value="1"/>
</dbReference>
<evidence type="ECO:0000313" key="19">
    <source>
        <dbReference type="Proteomes" id="UP000559256"/>
    </source>
</evidence>
<feature type="region of interest" description="Disordered" evidence="14">
    <location>
        <begin position="322"/>
        <end position="360"/>
    </location>
</feature>
<dbReference type="PROSITE" id="PS00562">
    <property type="entry name" value="CBM1_1"/>
    <property type="match status" value="1"/>
</dbReference>
<dbReference type="Pfam" id="PF00734">
    <property type="entry name" value="CBM_1"/>
    <property type="match status" value="1"/>
</dbReference>
<dbReference type="GO" id="GO:0005576">
    <property type="term" value="C:extracellular region"/>
    <property type="evidence" value="ECO:0007669"/>
    <property type="project" value="UniProtKB-SubCell"/>
</dbReference>
<evidence type="ECO:0000256" key="2">
    <source>
        <dbReference type="ARBA" id="ARBA00004613"/>
    </source>
</evidence>
<dbReference type="InterPro" id="IPR001000">
    <property type="entry name" value="GH10_dom"/>
</dbReference>
<evidence type="ECO:0000256" key="3">
    <source>
        <dbReference type="ARBA" id="ARBA00004851"/>
    </source>
</evidence>
<dbReference type="Pfam" id="PF00331">
    <property type="entry name" value="Glyco_hydro_10"/>
    <property type="match status" value="1"/>
</dbReference>
<dbReference type="SMART" id="SM00236">
    <property type="entry name" value="fCBD"/>
    <property type="match status" value="1"/>
</dbReference>
<evidence type="ECO:0000256" key="14">
    <source>
        <dbReference type="SAM" id="MobiDB-lite"/>
    </source>
</evidence>
<keyword evidence="8 13" id="KW-0378">Hydrolase</keyword>
<dbReference type="EC" id="3.2.1.8" evidence="13"/>
<feature type="signal peptide" evidence="15">
    <location>
        <begin position="1"/>
        <end position="20"/>
    </location>
</feature>
<evidence type="ECO:0000256" key="12">
    <source>
        <dbReference type="PROSITE-ProRule" id="PRU10061"/>
    </source>
</evidence>
<evidence type="ECO:0000256" key="9">
    <source>
        <dbReference type="ARBA" id="ARBA00023277"/>
    </source>
</evidence>
<dbReference type="AlphaFoldDB" id="A0A8H5GZX9"/>